<dbReference type="InterPro" id="IPR019184">
    <property type="entry name" value="Uncharacterised_TM-17"/>
</dbReference>
<proteinExistence type="predicted"/>
<dbReference type="AlphaFoldDB" id="A0A5S6QPB2"/>
<dbReference type="WBParaSite" id="TMUE_2000009018.1">
    <property type="protein sequence ID" value="TMUE_2000009018.1"/>
    <property type="gene ID" value="WBGene00293791"/>
</dbReference>
<evidence type="ECO:0000313" key="7">
    <source>
        <dbReference type="WBParaSite" id="TMUE_2000009018.1"/>
    </source>
</evidence>
<keyword evidence="2 5" id="KW-0812">Transmembrane</keyword>
<dbReference type="GO" id="GO:0016020">
    <property type="term" value="C:membrane"/>
    <property type="evidence" value="ECO:0007669"/>
    <property type="project" value="UniProtKB-SubCell"/>
</dbReference>
<name>A0A5S6QPB2_TRIMR</name>
<feature type="transmembrane region" description="Helical" evidence="5">
    <location>
        <begin position="81"/>
        <end position="100"/>
    </location>
</feature>
<protein>
    <submittedName>
        <fullName evidence="7">Transmembrane protein 17B</fullName>
    </submittedName>
</protein>
<dbReference type="GO" id="GO:1905515">
    <property type="term" value="P:non-motile cilium assembly"/>
    <property type="evidence" value="ECO:0007669"/>
    <property type="project" value="TreeGrafter"/>
</dbReference>
<organism evidence="6 7">
    <name type="scientific">Trichuris muris</name>
    <name type="common">Mouse whipworm</name>
    <dbReference type="NCBI Taxonomy" id="70415"/>
    <lineage>
        <taxon>Eukaryota</taxon>
        <taxon>Metazoa</taxon>
        <taxon>Ecdysozoa</taxon>
        <taxon>Nematoda</taxon>
        <taxon>Enoplea</taxon>
        <taxon>Dorylaimia</taxon>
        <taxon>Trichinellida</taxon>
        <taxon>Trichuridae</taxon>
        <taxon>Trichuris</taxon>
    </lineage>
</organism>
<dbReference type="GO" id="GO:0035869">
    <property type="term" value="C:ciliary transition zone"/>
    <property type="evidence" value="ECO:0007669"/>
    <property type="project" value="TreeGrafter"/>
</dbReference>
<evidence type="ECO:0000256" key="3">
    <source>
        <dbReference type="ARBA" id="ARBA00022989"/>
    </source>
</evidence>
<keyword evidence="6" id="KW-1185">Reference proteome</keyword>
<dbReference type="PANTHER" id="PTHR13531:SF6">
    <property type="entry name" value="TMEM (HUMAN TRANSMEMBRANE PROTEIN) HOMOLOG"/>
    <property type="match status" value="1"/>
</dbReference>
<dbReference type="Pfam" id="PF09799">
    <property type="entry name" value="Transmemb_17"/>
    <property type="match status" value="1"/>
</dbReference>
<keyword evidence="3 5" id="KW-1133">Transmembrane helix</keyword>
<evidence type="ECO:0000256" key="5">
    <source>
        <dbReference type="SAM" id="Phobius"/>
    </source>
</evidence>
<dbReference type="STRING" id="70415.A0A5S6QPB2"/>
<dbReference type="PANTHER" id="PTHR13531">
    <property type="entry name" value="GEO07735P1-RELATED-RELATED"/>
    <property type="match status" value="1"/>
</dbReference>
<keyword evidence="4 5" id="KW-0472">Membrane</keyword>
<evidence type="ECO:0000256" key="1">
    <source>
        <dbReference type="ARBA" id="ARBA00004141"/>
    </source>
</evidence>
<evidence type="ECO:0000256" key="2">
    <source>
        <dbReference type="ARBA" id="ARBA00022692"/>
    </source>
</evidence>
<comment type="subcellular location">
    <subcellularLocation>
        <location evidence="1">Membrane</location>
        <topology evidence="1">Multi-pass membrane protein</topology>
    </subcellularLocation>
</comment>
<feature type="transmembrane region" description="Helical" evidence="5">
    <location>
        <begin position="15"/>
        <end position="36"/>
    </location>
</feature>
<accession>A0A5S6QPB2</accession>
<sequence>MDSKRELASSLPLQMAIYFNAYFAPCWLVAHVYTLVQKYEFLDVTYRSIVVALHLLMAVVELVRLYIGFLGNVTENVSQLSGFWIATLLLQLPMCLFFTFSGGLTSLPLDVGIDVIEVGFLLFELVTGTSLTRRTARTKERSNNNQLVEV</sequence>
<evidence type="ECO:0000313" key="6">
    <source>
        <dbReference type="Proteomes" id="UP000046395"/>
    </source>
</evidence>
<dbReference type="Proteomes" id="UP000046395">
    <property type="component" value="Unassembled WGS sequence"/>
</dbReference>
<reference evidence="7" key="1">
    <citation type="submission" date="2019-12" db="UniProtKB">
        <authorList>
            <consortium name="WormBaseParasite"/>
        </authorList>
    </citation>
    <scope>IDENTIFICATION</scope>
</reference>
<evidence type="ECO:0000256" key="4">
    <source>
        <dbReference type="ARBA" id="ARBA00023136"/>
    </source>
</evidence>
<feature type="transmembrane region" description="Helical" evidence="5">
    <location>
        <begin position="48"/>
        <end position="69"/>
    </location>
</feature>